<dbReference type="Pfam" id="PF07610">
    <property type="entry name" value="DUF1573"/>
    <property type="match status" value="1"/>
</dbReference>
<dbReference type="InterPro" id="IPR011467">
    <property type="entry name" value="DUF1573"/>
</dbReference>
<dbReference type="PANTHER" id="PTHR37833">
    <property type="entry name" value="LIPOPROTEIN-RELATED"/>
    <property type="match status" value="1"/>
</dbReference>
<evidence type="ECO:0000313" key="1">
    <source>
        <dbReference type="EMBL" id="SFT53871.1"/>
    </source>
</evidence>
<protein>
    <recommendedName>
        <fullName evidence="3">DUF1573 domain-containing protein</fullName>
    </recommendedName>
</protein>
<dbReference type="RefSeq" id="WP_090247374.1">
    <property type="nucleotide sequence ID" value="NZ_FPAS01000001.1"/>
</dbReference>
<dbReference type="STRING" id="477690.SAMN05216474_1171"/>
<dbReference type="InterPro" id="IPR008972">
    <property type="entry name" value="Cupredoxin"/>
</dbReference>
<dbReference type="PANTHER" id="PTHR37833:SF1">
    <property type="entry name" value="SIGNAL PEPTIDE PROTEIN"/>
    <property type="match status" value="1"/>
</dbReference>
<gene>
    <name evidence="1" type="ORF">SAMN05216474_1171</name>
</gene>
<evidence type="ECO:0000313" key="2">
    <source>
        <dbReference type="Proteomes" id="UP000236454"/>
    </source>
</evidence>
<reference evidence="1 2" key="1">
    <citation type="submission" date="2016-10" db="EMBL/GenBank/DDBJ databases">
        <authorList>
            <person name="de Groot N.N."/>
        </authorList>
    </citation>
    <scope>NUCLEOTIDE SEQUENCE [LARGE SCALE GENOMIC DNA]</scope>
    <source>
        <strain evidence="1 2">CGMCC 1.7005</strain>
    </source>
</reference>
<sequence length="129" mass="14660">MRLYFAIIFIALNSALGLGQEAEFHFLEKTTVKLGDFKEGETAKHKFYFVNSGDAPLLIYAADVSCSCTKTKFTSTPIAPGDTSFFEVTFDTNGKYYWQDREILISSNAKKKEKLRIKLYVIPKEEEGH</sequence>
<organism evidence="1 2">
    <name type="scientific">Lishizhenia tianjinensis</name>
    <dbReference type="NCBI Taxonomy" id="477690"/>
    <lineage>
        <taxon>Bacteria</taxon>
        <taxon>Pseudomonadati</taxon>
        <taxon>Bacteroidota</taxon>
        <taxon>Flavobacteriia</taxon>
        <taxon>Flavobacteriales</taxon>
        <taxon>Crocinitomicaceae</taxon>
        <taxon>Lishizhenia</taxon>
    </lineage>
</organism>
<dbReference type="SUPFAM" id="SSF49503">
    <property type="entry name" value="Cupredoxins"/>
    <property type="match status" value="1"/>
</dbReference>
<dbReference type="AlphaFoldDB" id="A0A1I6YUC2"/>
<name>A0A1I6YUC2_9FLAO</name>
<dbReference type="OrthoDB" id="1466304at2"/>
<dbReference type="EMBL" id="FPAS01000001">
    <property type="protein sequence ID" value="SFT53871.1"/>
    <property type="molecule type" value="Genomic_DNA"/>
</dbReference>
<dbReference type="Proteomes" id="UP000236454">
    <property type="component" value="Unassembled WGS sequence"/>
</dbReference>
<proteinExistence type="predicted"/>
<dbReference type="InterPro" id="IPR013783">
    <property type="entry name" value="Ig-like_fold"/>
</dbReference>
<keyword evidence="2" id="KW-1185">Reference proteome</keyword>
<dbReference type="Gene3D" id="2.60.40.10">
    <property type="entry name" value="Immunoglobulins"/>
    <property type="match status" value="1"/>
</dbReference>
<accession>A0A1I6YUC2</accession>
<evidence type="ECO:0008006" key="3">
    <source>
        <dbReference type="Google" id="ProtNLM"/>
    </source>
</evidence>